<dbReference type="InterPro" id="IPR051023">
    <property type="entry name" value="PP2A_Regulatory_Subunit_A"/>
</dbReference>
<dbReference type="PROSITE" id="PS50077">
    <property type="entry name" value="HEAT_REPEAT"/>
    <property type="match status" value="3"/>
</dbReference>
<protein>
    <recommendedName>
        <fullName evidence="4">TOG domain-containing protein</fullName>
    </recommendedName>
</protein>
<keyword evidence="1" id="KW-0677">Repeat</keyword>
<dbReference type="EMBL" id="GIBP01001601">
    <property type="protein sequence ID" value="NDV30570.1"/>
    <property type="molecule type" value="Transcribed_RNA"/>
</dbReference>
<dbReference type="SUPFAM" id="SSF48371">
    <property type="entry name" value="ARM repeat"/>
    <property type="match status" value="1"/>
</dbReference>
<sequence length="566" mass="64212">MQRIRDYGASEQMEHRLYVMREMVTLAEAIGFSDSCICLIETIEQLIYDKEVTVKLKLAENFTQLALYLFKVGGSDNRQMIFSKIIPIFSELLLDRDSQVREVATASFLNLAENLDGPAIIQGIVPFLDKLYNEGEDNKVLSITLLNKIAKNLGKEYTISDILPTLQNKILLDTLYRVRVAMVNSMPSLFEVIGIEETTNTLFSIYQELAKDEIWSVRKACADILGALAKSITLSKCTEELVPIFEAFATDNSRWVRTAAYSSLGLIISIAKPLKPSLVDTFCKLAIDTPQTEYCDIEHPRICAYSFPAVLDTLGPDGWKQLEETYILLACSAQKEVRKTIACSLHVVANISGEAKTEQLLLPIFESYLNDFEEIKKETLKNFVNFLKKIQMEKRKNFLWVLEEVQHSDVDWRLRKIIGQQIGELSLLFDSNTTYNEITPYFFGLVQDPVAKIRKITLSQAGKIVESLSSSTQKRNDFLKRVIELGISPSYQHRIIFSKICGKIAHSVEPEIFKQQLLPPLLKLAQDNVINCQIITRETLNELVSLAPYKTNPLISSALNKRQPDK</sequence>
<evidence type="ECO:0000256" key="1">
    <source>
        <dbReference type="ARBA" id="ARBA00022737"/>
    </source>
</evidence>
<accession>A0A6B2L0P7</accession>
<evidence type="ECO:0000256" key="2">
    <source>
        <dbReference type="PROSITE-ProRule" id="PRU00103"/>
    </source>
</evidence>
<dbReference type="GO" id="GO:0005737">
    <property type="term" value="C:cytoplasm"/>
    <property type="evidence" value="ECO:0007669"/>
    <property type="project" value="TreeGrafter"/>
</dbReference>
<dbReference type="Gene3D" id="1.25.10.10">
    <property type="entry name" value="Leucine-rich Repeat Variant"/>
    <property type="match status" value="1"/>
</dbReference>
<dbReference type="Pfam" id="PF02985">
    <property type="entry name" value="HEAT"/>
    <property type="match status" value="1"/>
</dbReference>
<dbReference type="InterPro" id="IPR021133">
    <property type="entry name" value="HEAT_type_2"/>
</dbReference>
<proteinExistence type="predicted"/>
<dbReference type="AlphaFoldDB" id="A0A6B2L0P7"/>
<organism evidence="3">
    <name type="scientific">Arcella intermedia</name>
    <dbReference type="NCBI Taxonomy" id="1963864"/>
    <lineage>
        <taxon>Eukaryota</taxon>
        <taxon>Amoebozoa</taxon>
        <taxon>Tubulinea</taxon>
        <taxon>Elardia</taxon>
        <taxon>Arcellinida</taxon>
        <taxon>Sphaerothecina</taxon>
        <taxon>Arcellidae</taxon>
        <taxon>Arcella</taxon>
    </lineage>
</organism>
<dbReference type="PANTHER" id="PTHR10648">
    <property type="entry name" value="SERINE/THREONINE-PROTEIN PHOSPHATASE PP2A 65 KDA REGULATORY SUBUNIT"/>
    <property type="match status" value="1"/>
</dbReference>
<dbReference type="InterPro" id="IPR016024">
    <property type="entry name" value="ARM-type_fold"/>
</dbReference>
<dbReference type="GO" id="GO:0019888">
    <property type="term" value="F:protein phosphatase regulator activity"/>
    <property type="evidence" value="ECO:0007669"/>
    <property type="project" value="TreeGrafter"/>
</dbReference>
<name>A0A6B2L0P7_9EUKA</name>
<dbReference type="InterPro" id="IPR011989">
    <property type="entry name" value="ARM-like"/>
</dbReference>
<feature type="repeat" description="HEAT" evidence="2">
    <location>
        <begin position="202"/>
        <end position="240"/>
    </location>
</feature>
<feature type="repeat" description="HEAT" evidence="2">
    <location>
        <begin position="162"/>
        <end position="201"/>
    </location>
</feature>
<feature type="repeat" description="HEAT" evidence="2">
    <location>
        <begin position="85"/>
        <end position="122"/>
    </location>
</feature>
<dbReference type="PANTHER" id="PTHR10648:SF1">
    <property type="entry name" value="SERINE_THREONINE-PROTEIN PHOSPHATASE 4 REGULATORY SUBUNIT 1"/>
    <property type="match status" value="1"/>
</dbReference>
<evidence type="ECO:0000313" key="3">
    <source>
        <dbReference type="EMBL" id="NDV30570.1"/>
    </source>
</evidence>
<dbReference type="InterPro" id="IPR000357">
    <property type="entry name" value="HEAT"/>
</dbReference>
<reference evidence="3" key="1">
    <citation type="journal article" date="2020" name="J. Eukaryot. Microbiol.">
        <title>De novo Sequencing, Assembly and Annotation of the Transcriptome for the Free-Living Testate Amoeba Arcella intermedia.</title>
        <authorList>
            <person name="Ribeiro G.M."/>
            <person name="Porfirio-Sousa A.L."/>
            <person name="Maurer-Alcala X.X."/>
            <person name="Katz L.A."/>
            <person name="Lahr D.J.G."/>
        </authorList>
    </citation>
    <scope>NUCLEOTIDE SEQUENCE</scope>
</reference>
<evidence type="ECO:0008006" key="4">
    <source>
        <dbReference type="Google" id="ProtNLM"/>
    </source>
</evidence>